<dbReference type="AlphaFoldDB" id="A0A2P2NEW5"/>
<sequence>MAKHWFGHLKCHTLQTSTYKSQRT</sequence>
<proteinExistence type="predicted"/>
<protein>
    <submittedName>
        <fullName evidence="1">Uncharacterized protein</fullName>
    </submittedName>
</protein>
<dbReference type="EMBL" id="GGEC01060520">
    <property type="protein sequence ID" value="MBX41004.1"/>
    <property type="molecule type" value="Transcribed_RNA"/>
</dbReference>
<organism evidence="1">
    <name type="scientific">Rhizophora mucronata</name>
    <name type="common">Asiatic mangrove</name>
    <dbReference type="NCBI Taxonomy" id="61149"/>
    <lineage>
        <taxon>Eukaryota</taxon>
        <taxon>Viridiplantae</taxon>
        <taxon>Streptophyta</taxon>
        <taxon>Embryophyta</taxon>
        <taxon>Tracheophyta</taxon>
        <taxon>Spermatophyta</taxon>
        <taxon>Magnoliopsida</taxon>
        <taxon>eudicotyledons</taxon>
        <taxon>Gunneridae</taxon>
        <taxon>Pentapetalae</taxon>
        <taxon>rosids</taxon>
        <taxon>fabids</taxon>
        <taxon>Malpighiales</taxon>
        <taxon>Rhizophoraceae</taxon>
        <taxon>Rhizophora</taxon>
    </lineage>
</organism>
<name>A0A2P2NEW5_RHIMU</name>
<reference evidence="1" key="1">
    <citation type="submission" date="2018-02" db="EMBL/GenBank/DDBJ databases">
        <title>Rhizophora mucronata_Transcriptome.</title>
        <authorList>
            <person name="Meera S.P."/>
            <person name="Sreeshan A."/>
            <person name="Augustine A."/>
        </authorList>
    </citation>
    <scope>NUCLEOTIDE SEQUENCE</scope>
    <source>
        <tissue evidence="1">Leaf</tissue>
    </source>
</reference>
<accession>A0A2P2NEW5</accession>
<evidence type="ECO:0000313" key="1">
    <source>
        <dbReference type="EMBL" id="MBX41004.1"/>
    </source>
</evidence>